<gene>
    <name evidence="1" type="primary">Bm1399</name>
    <name evidence="1" type="ORF">BM_Bm1399</name>
</gene>
<protein>
    <submittedName>
        <fullName evidence="1">Bm1399, isoform a</fullName>
    </submittedName>
</protein>
<proteinExistence type="predicted"/>
<accession>A0A1I9G3B5</accession>
<reference evidence="1" key="1">
    <citation type="journal article" date="2007" name="Science">
        <title>Draft genome of the filarial nematode parasite Brugia malayi.</title>
        <authorList>
            <person name="Ghedin E."/>
            <person name="Wang S."/>
            <person name="Spiro D."/>
            <person name="Caler E."/>
            <person name="Zhao Q."/>
            <person name="Crabtree J."/>
            <person name="Allen J.E."/>
            <person name="Delcher A.L."/>
            <person name="Guiliano D.B."/>
            <person name="Miranda-Saavedra D."/>
            <person name="Angiuoli S.V."/>
            <person name="Creasy T."/>
            <person name="Amedeo P."/>
            <person name="Haas B."/>
            <person name="El-Sayed N.M."/>
            <person name="Wortman J.R."/>
            <person name="Feldblyum T."/>
            <person name="Tallon L."/>
            <person name="Schatz M."/>
            <person name="Shumway M."/>
            <person name="Koo H."/>
            <person name="Salzberg S.L."/>
            <person name="Schobel S."/>
            <person name="Pertea M."/>
            <person name="Pop M."/>
            <person name="White O."/>
            <person name="Barton G.J."/>
            <person name="Carlow C.K."/>
            <person name="Crawford M.J."/>
            <person name="Daub J."/>
            <person name="Dimmic M.W."/>
            <person name="Estes C.F."/>
            <person name="Foster J.M."/>
            <person name="Ganatra M."/>
            <person name="Gregory W.F."/>
            <person name="Johnson N.M."/>
            <person name="Jin J."/>
            <person name="Komuniecki R."/>
            <person name="Korf I."/>
            <person name="Kumar S."/>
            <person name="Laney S."/>
            <person name="Li B.W."/>
            <person name="Li W."/>
            <person name="Lindblom T.H."/>
            <person name="Lustigman S."/>
            <person name="Ma D."/>
            <person name="Maina C.V."/>
            <person name="Martin D.M."/>
            <person name="McCarter J.P."/>
            <person name="McReynolds L."/>
            <person name="Mitreva M."/>
            <person name="Nutman T.B."/>
            <person name="Parkinson J."/>
            <person name="Peregrin-Alvarez J.M."/>
            <person name="Poole C."/>
            <person name="Ren Q."/>
            <person name="Saunders L."/>
            <person name="Sluder A.E."/>
            <person name="Smith K."/>
            <person name="Stanke M."/>
            <person name="Unnasch T.R."/>
            <person name="Ware J."/>
            <person name="Wei A.D."/>
            <person name="Weil G."/>
            <person name="Williams D.J."/>
            <person name="Zhang Y."/>
            <person name="Williams S.A."/>
            <person name="Fraser-Liggett C."/>
            <person name="Slatko B."/>
            <person name="Blaxter M.L."/>
            <person name="Scott A.L."/>
        </authorList>
    </citation>
    <scope>NUCLEOTIDE SEQUENCE</scope>
    <source>
        <strain evidence="1">FR3</strain>
    </source>
</reference>
<organism evidence="1">
    <name type="scientific">Brugia malayi</name>
    <name type="common">Filarial nematode worm</name>
    <dbReference type="NCBI Taxonomy" id="6279"/>
    <lineage>
        <taxon>Eukaryota</taxon>
        <taxon>Metazoa</taxon>
        <taxon>Ecdysozoa</taxon>
        <taxon>Nematoda</taxon>
        <taxon>Chromadorea</taxon>
        <taxon>Rhabditida</taxon>
        <taxon>Spirurina</taxon>
        <taxon>Spiruromorpha</taxon>
        <taxon>Filarioidea</taxon>
        <taxon>Onchocercidae</taxon>
        <taxon>Brugia</taxon>
    </lineage>
</organism>
<name>A0A1I9G3B5_BRUMA</name>
<dbReference type="AlphaFoldDB" id="A0A1I9G3B5"/>
<dbReference type="EMBL" id="LN856988">
    <property type="protein sequence ID" value="CDP97633.1"/>
    <property type="molecule type" value="Genomic_DNA"/>
</dbReference>
<sequence>MEKCEWKDLFHRMSYRSSSFVVQSCSSNITQALKFLLHHWQPPYRSSMTFLNY</sequence>
<evidence type="ECO:0000313" key="1">
    <source>
        <dbReference type="EMBL" id="CDP97633.1"/>
    </source>
</evidence>
<reference evidence="1" key="2">
    <citation type="submission" date="2012-12" db="EMBL/GenBank/DDBJ databases">
        <authorList>
            <consortium name="WormBase Consortium"/>
            <person name="Ghedin E."/>
            <person name="Paulini M."/>
        </authorList>
    </citation>
    <scope>NUCLEOTIDE SEQUENCE</scope>
    <source>
        <strain evidence="1">FR3</strain>
    </source>
</reference>